<protein>
    <submittedName>
        <fullName evidence="10">Sugar transferase</fullName>
    </submittedName>
</protein>
<keyword evidence="4 10" id="KW-0808">Transferase</keyword>
<reference evidence="11" key="1">
    <citation type="submission" date="2017-09" db="EMBL/GenBank/DDBJ databases">
        <authorList>
            <person name="Varghese N."/>
            <person name="Submissions S."/>
        </authorList>
    </citation>
    <scope>NUCLEOTIDE SEQUENCE [LARGE SCALE GENOMIC DNA]</scope>
    <source>
        <strain evidence="11">DSM 29961</strain>
    </source>
</reference>
<evidence type="ECO:0000256" key="3">
    <source>
        <dbReference type="ARBA" id="ARBA00022475"/>
    </source>
</evidence>
<sequence>MRHSHLSLRGETVDKASSAPGPSAIIATDQVSAELPACLEGYGHPASWTTFLRTNASQSLTRLPVQNIFIQDRCHKQENLNALFTGVHQLLNNDGYFAFNLVTAENCKHKLQENYSSAFLWLYYPLYFLFRRVLPKLNGFRKLCRLLRMPVDVSKAELIGRLMFTGFDLVDLIEMDSETFFIARRNPRTIPSLIKSPPSEGFFFRMQRMGQYGLPISVVKLRSMHPYAEYVQAYIHDTQGLDKGGKFKNDFRVSTGGRILRKYWLDEIPMFYNVLTGDLKLVGVRPISNHYFSLYPSHAQEIRRKHKPGLLPPFYADLPETFEEIVESELKYMKAFDESPFLTDIRYFRKIIINILVNKVRSK</sequence>
<evidence type="ECO:0000313" key="10">
    <source>
        <dbReference type="EMBL" id="SOD81174.1"/>
    </source>
</evidence>
<comment type="similarity">
    <text evidence="2">Belongs to the bacterial sugar transferase family.</text>
</comment>
<keyword evidence="6" id="KW-1133">Transmembrane helix</keyword>
<name>A0A286FEC0_9BACT</name>
<organism evidence="10 11">
    <name type="scientific">Spirosoma fluviale</name>
    <dbReference type="NCBI Taxonomy" id="1597977"/>
    <lineage>
        <taxon>Bacteria</taxon>
        <taxon>Pseudomonadati</taxon>
        <taxon>Bacteroidota</taxon>
        <taxon>Cytophagia</taxon>
        <taxon>Cytophagales</taxon>
        <taxon>Cytophagaceae</taxon>
        <taxon>Spirosoma</taxon>
    </lineage>
</organism>
<dbReference type="Proteomes" id="UP000219452">
    <property type="component" value="Unassembled WGS sequence"/>
</dbReference>
<keyword evidence="5" id="KW-0812">Transmembrane</keyword>
<dbReference type="Pfam" id="PF02397">
    <property type="entry name" value="Bac_transf"/>
    <property type="match status" value="1"/>
</dbReference>
<dbReference type="PANTHER" id="PTHR30576:SF4">
    <property type="entry name" value="UNDECAPRENYL-PHOSPHATE GALACTOSE PHOSPHOTRANSFERASE"/>
    <property type="match status" value="1"/>
</dbReference>
<evidence type="ECO:0000256" key="4">
    <source>
        <dbReference type="ARBA" id="ARBA00022679"/>
    </source>
</evidence>
<dbReference type="InterPro" id="IPR003362">
    <property type="entry name" value="Bact_transf"/>
</dbReference>
<evidence type="ECO:0000259" key="9">
    <source>
        <dbReference type="Pfam" id="PF02397"/>
    </source>
</evidence>
<evidence type="ECO:0000256" key="1">
    <source>
        <dbReference type="ARBA" id="ARBA00004236"/>
    </source>
</evidence>
<dbReference type="GO" id="GO:0016780">
    <property type="term" value="F:phosphotransferase activity, for other substituted phosphate groups"/>
    <property type="evidence" value="ECO:0007669"/>
    <property type="project" value="TreeGrafter"/>
</dbReference>
<evidence type="ECO:0000256" key="2">
    <source>
        <dbReference type="ARBA" id="ARBA00006464"/>
    </source>
</evidence>
<feature type="region of interest" description="Disordered" evidence="8">
    <location>
        <begin position="1"/>
        <end position="21"/>
    </location>
</feature>
<dbReference type="PANTHER" id="PTHR30576">
    <property type="entry name" value="COLANIC BIOSYNTHESIS UDP-GLUCOSE LIPID CARRIER TRANSFERASE"/>
    <property type="match status" value="1"/>
</dbReference>
<evidence type="ECO:0000256" key="8">
    <source>
        <dbReference type="SAM" id="MobiDB-lite"/>
    </source>
</evidence>
<dbReference type="OrthoDB" id="9808602at2"/>
<dbReference type="AlphaFoldDB" id="A0A286FEC0"/>
<comment type="subcellular location">
    <subcellularLocation>
        <location evidence="1">Cell membrane</location>
    </subcellularLocation>
</comment>
<keyword evidence="11" id="KW-1185">Reference proteome</keyword>
<evidence type="ECO:0000256" key="5">
    <source>
        <dbReference type="ARBA" id="ARBA00022692"/>
    </source>
</evidence>
<evidence type="ECO:0000313" key="11">
    <source>
        <dbReference type="Proteomes" id="UP000219452"/>
    </source>
</evidence>
<dbReference type="RefSeq" id="WP_097125310.1">
    <property type="nucleotide sequence ID" value="NZ_OCNH01000001.1"/>
</dbReference>
<feature type="domain" description="Bacterial sugar transferase" evidence="9">
    <location>
        <begin position="193"/>
        <end position="350"/>
    </location>
</feature>
<evidence type="ECO:0000256" key="7">
    <source>
        <dbReference type="ARBA" id="ARBA00023136"/>
    </source>
</evidence>
<accession>A0A286FEC0</accession>
<dbReference type="EMBL" id="OCNH01000001">
    <property type="protein sequence ID" value="SOD81174.1"/>
    <property type="molecule type" value="Genomic_DNA"/>
</dbReference>
<dbReference type="GO" id="GO:0005886">
    <property type="term" value="C:plasma membrane"/>
    <property type="evidence" value="ECO:0007669"/>
    <property type="project" value="UniProtKB-SubCell"/>
</dbReference>
<proteinExistence type="inferred from homology"/>
<evidence type="ECO:0000256" key="6">
    <source>
        <dbReference type="ARBA" id="ARBA00022989"/>
    </source>
</evidence>
<keyword evidence="7" id="KW-0472">Membrane</keyword>
<keyword evidence="3" id="KW-1003">Cell membrane</keyword>
<gene>
    <name evidence="10" type="ORF">SAMN06269250_1699</name>
</gene>